<evidence type="ECO:0000256" key="7">
    <source>
        <dbReference type="ARBA" id="ARBA00022918"/>
    </source>
</evidence>
<dbReference type="Gene3D" id="1.10.340.70">
    <property type="match status" value="1"/>
</dbReference>
<keyword evidence="5" id="KW-0255">Endonuclease</keyword>
<dbReference type="SUPFAM" id="SSF53098">
    <property type="entry name" value="Ribonuclease H-like"/>
    <property type="match status" value="1"/>
</dbReference>
<dbReference type="Pfam" id="PF17921">
    <property type="entry name" value="Integrase_H2C2"/>
    <property type="match status" value="1"/>
</dbReference>
<dbReference type="GO" id="GO:0003964">
    <property type="term" value="F:RNA-directed DNA polymerase activity"/>
    <property type="evidence" value="ECO:0007669"/>
    <property type="project" value="UniProtKB-KW"/>
</dbReference>
<evidence type="ECO:0000256" key="6">
    <source>
        <dbReference type="ARBA" id="ARBA00022801"/>
    </source>
</evidence>
<evidence type="ECO:0000256" key="4">
    <source>
        <dbReference type="ARBA" id="ARBA00022722"/>
    </source>
</evidence>
<dbReference type="InterPro" id="IPR012337">
    <property type="entry name" value="RNaseH-like_sf"/>
</dbReference>
<dbReference type="EMBL" id="LBMM01008159">
    <property type="protein sequence ID" value="KMQ89100.1"/>
    <property type="molecule type" value="Genomic_DNA"/>
</dbReference>
<keyword evidence="3" id="KW-0548">Nucleotidyltransferase</keyword>
<sequence>MSDNEESGDNGECFVDRPKLVRSPEKTEMRKMTRSSRNLSVEEERGILSAENDVLREQNVELLRRIEKLERTKPDYSGRYARKDDGLTKVLSELCKRMDDMETRSKGIRIEGVREERADARRKATDLSEDTARPKITLCDGAITNAKLPKGGWLKNPFDELKFTGRNDPQNPIKFLRRFEKIARYEEVGERDQLYYFGKCLRGAASNWYDVRDPEDIFEAKEAFTEYFWSEEQQNRFRENIYNGKYSYDANVTMSEYALNLAKQTKFLVPPMSDSETIRCIKRHFGAGVAREIRPSTVKSIESFITLLDEIDYEQKRERKARYRSNNESANKNEYAKKNYATGSKYPNKETNTRGKGESGANKFATSYNKEGQDNATREKTESVPNNKTVDNISKYKIDEKNNQTGSYNKDTNRKAEKNAYSSSGKRDSSNLRKVAALETIEEEKEADDDESEKKIAIMRTKEILKDVDEVTEEDQSKVMRLARPYLTVKIGDLPVKTLIDTGAQISAMTKALYDKIANKGAVTRIIPIKKFTLIGAFSDRGQPIANRVQISFSLNEREFTHEMYVVRNLAYDMILGHDFLSEQTATLKCGLSAFVINFPEEDTGKIELNAIEMRDAQRQVRAILENNAELFDDEIGCVTHYKHKIEMNTDRPIKGKVYPIPEVHRIKVREHLLHLEDAGIIERAVTQYINPLVVVVKKTGEIRLCLDAREINKRMGNDHDQPPTIDEVFRRIGDKRYYSTLDVSKAFWQIPLCEDSKKFTGFKFDNQSYLFRRLPFGLKTAGASFTRAMHKALGNECDAFTIVYLDDILIASNTLEEHLFHINYILERLSRVGFRLNKEKCEFLKTEIRFLGHTFDSIKAEMNDDTKSAIRNFERPKNKKAIQAFLGLVNWDRRFIENLARLTKPLESMLKKNVKFEWTEEANEAFERIKQAFIEAPSLFIIRPGLKFGIYVDASKYGLGAKLYQYVEEEKVKSYTVAYASRSLKGAELNYTVTEIECLAIVWALRKWHTTLLGRHVKIHSDHKALKFLTACADDSARIARWMAFLSEFDLEICHIPGKENVIADTLSRNNIKNGYAKKEEKVKYIASISQPNDEIETTRWVELITSAQEEDEDLKRELNDYAVEDLIEREGLIRILLDNGERVVIPEAIKWQMVKRVHEYLLHFGTDKVFDFVKRYFMIKNAERVVRDVVASCEVCQSTKYYTRPTRGVEYYDLPEKPGQTVSVDLFGPLPQTPRGNKYVLVAMDQFSKLTKLYPIKNQKLDSIMDCLQLGYFSEIGIPLEILTDNGGQFITNRWQEFATDIGFSVRKTSPYNPQSNPVERVMRELGRIIRTYAHENQTRWDKIITRAENTINATTHRSTGQRPIDLHEGMEETLTIDPRLRPTEEREEEAINAQTTEEKIQAAKESLAKRAQQRKIQADKHEEAKRYEQGDRVWVKLHRRSDANRRLTRKIHLVYDGPYIVQQEVRKNAYVIRDEQGNVLGTYNSRQIRPHREAKLEPRAEINMLEMKEDNTRISSQRIKEFVDRMVKENREDKKPTKDSKMLNATEDKVNLKGKQKPENKIFTKKNGEMKEESSREEIKEAKKKKSTVEKSSREEIKRRRENPAEEEYLKRKEKIINNEIDLELLHWKNPVRCSTPLNSKEDEDETVTEKILSKKRAKISEKGMRHITRLIDLISGRKGISFLWGLVEKIPMKVFMDTRGEFNVITSAAVEKIEGKVQKLVRARNSENIPAYLKREKYVKFETVTVETEMFREKIEAEAMILDNEKQCLILGRKSRKKLGRKLRKWKEENFQLTRSDKHIDLETYKSMNEENTNARVVLKTLTENNPTQRSESADDSTVNEKQKVQKSVKNLLYNKSTKVHKNPKSLADNKSTRVQKSVEDTREDKSKQVTKSAEVAKSDNKEKVYKSAKDTITEKDNKVHKSEVTLKRINKEVIEREEVSRNVKTNADKPNKVINKTETSHKACDEKKNIVRDKHSDADELRNKTVYKKTLLGKSNFLNELELERNSESGIEINSSIDTVILNDSTNSTIKSNNSTEEFRSSTTSTGRIEKVKKIFESHMSIEAYKTGVKSNNTSLLLNFDDSFNEIFDELTKLNDWIECEDSICCENETDELRMRDAHDVIKTERRLSERHNVTSDKRVNNDLATVTTIKTTKMMSKEEIAEANKIEEELLKRVIAKIKLRGYKIRRAERRAMLEQLASEEDQGNEPTLEEVEKFIEDENSRAKEISDALLLTMQNENMQRTFHNVSTISDEEGQPIHEVTTIVSIRNLKTSKEKPKPININMTCMGHESWTDVKTVNEEDIITSPTEKNQISVHTEKKKPRVISNVRVKSPSVDVRDIAEKDNENVKCADKQPSETMVAEIDKEEIPLKQRLGKRKRSINDSEDSDSGLSSKELNRSLRSRQSPLRGGMQPEAAPLSPRPGTSGEGRDDESSTG</sequence>
<dbReference type="PROSITE" id="PS50878">
    <property type="entry name" value="RT_POL"/>
    <property type="match status" value="1"/>
</dbReference>
<feature type="domain" description="Integrase catalytic" evidence="11">
    <location>
        <begin position="1216"/>
        <end position="1374"/>
    </location>
</feature>
<comment type="caution">
    <text evidence="12">The sequence shown here is derived from an EMBL/GenBank/DDBJ whole genome shotgun (WGS) entry which is preliminary data.</text>
</comment>
<dbReference type="InterPro" id="IPR021109">
    <property type="entry name" value="Peptidase_aspartic_dom_sf"/>
</dbReference>
<feature type="region of interest" description="Disordered" evidence="9">
    <location>
        <begin position="317"/>
        <end position="432"/>
    </location>
</feature>
<evidence type="ECO:0000259" key="10">
    <source>
        <dbReference type="PROSITE" id="PS50878"/>
    </source>
</evidence>
<dbReference type="GO" id="GO:0015074">
    <property type="term" value="P:DNA integration"/>
    <property type="evidence" value="ECO:0007669"/>
    <property type="project" value="InterPro"/>
</dbReference>
<evidence type="ECO:0000259" key="11">
    <source>
        <dbReference type="PROSITE" id="PS50994"/>
    </source>
</evidence>
<feature type="region of interest" description="Disordered" evidence="9">
    <location>
        <begin position="1827"/>
        <end position="1902"/>
    </location>
</feature>
<evidence type="ECO:0000256" key="5">
    <source>
        <dbReference type="ARBA" id="ARBA00022759"/>
    </source>
</evidence>
<keyword evidence="8" id="KW-0175">Coiled coil</keyword>
<keyword evidence="2" id="KW-0808">Transferase</keyword>
<feature type="region of interest" description="Disordered" evidence="9">
    <location>
        <begin position="2369"/>
        <end position="2441"/>
    </location>
</feature>
<dbReference type="InterPro" id="IPR043502">
    <property type="entry name" value="DNA/RNA_pol_sf"/>
</dbReference>
<dbReference type="Gene3D" id="3.10.10.10">
    <property type="entry name" value="HIV Type 1 Reverse Transcriptase, subunit A, domain 1"/>
    <property type="match status" value="1"/>
</dbReference>
<name>A0A0J7N8Y1_LASNI</name>
<feature type="region of interest" description="Disordered" evidence="9">
    <location>
        <begin position="1"/>
        <end position="41"/>
    </location>
</feature>
<evidence type="ECO:0000256" key="3">
    <source>
        <dbReference type="ARBA" id="ARBA00022695"/>
    </source>
</evidence>
<dbReference type="Gene3D" id="2.40.70.10">
    <property type="entry name" value="Acid Proteases"/>
    <property type="match status" value="1"/>
</dbReference>
<dbReference type="GO" id="GO:0004519">
    <property type="term" value="F:endonuclease activity"/>
    <property type="evidence" value="ECO:0007669"/>
    <property type="project" value="UniProtKB-KW"/>
</dbReference>
<dbReference type="FunFam" id="3.10.20.370:FF:000001">
    <property type="entry name" value="Retrovirus-related Pol polyprotein from transposon 17.6-like protein"/>
    <property type="match status" value="1"/>
</dbReference>
<evidence type="ECO:0000256" key="9">
    <source>
        <dbReference type="SAM" id="MobiDB-lite"/>
    </source>
</evidence>
<evidence type="ECO:0000256" key="1">
    <source>
        <dbReference type="ARBA" id="ARBA00012493"/>
    </source>
</evidence>
<feature type="compositionally biased region" description="Basic and acidic residues" evidence="9">
    <location>
        <begin position="371"/>
        <end position="382"/>
    </location>
</feature>
<accession>A0A0J7N8Y1</accession>
<feature type="compositionally biased region" description="Basic and acidic residues" evidence="9">
    <location>
        <begin position="1881"/>
        <end position="1892"/>
    </location>
</feature>
<evidence type="ECO:0000256" key="8">
    <source>
        <dbReference type="SAM" id="Coils"/>
    </source>
</evidence>
<dbReference type="CDD" id="cd01647">
    <property type="entry name" value="RT_LTR"/>
    <property type="match status" value="1"/>
</dbReference>
<dbReference type="Gene3D" id="3.30.70.270">
    <property type="match status" value="2"/>
</dbReference>
<evidence type="ECO:0000313" key="13">
    <source>
        <dbReference type="Proteomes" id="UP000036403"/>
    </source>
</evidence>
<dbReference type="PaxDb" id="67767-A0A0J7N8Y1"/>
<dbReference type="CDD" id="cd00303">
    <property type="entry name" value="retropepsin_like"/>
    <property type="match status" value="1"/>
</dbReference>
<dbReference type="Pfam" id="PF17917">
    <property type="entry name" value="RT_RNaseH"/>
    <property type="match status" value="1"/>
</dbReference>
<dbReference type="InterPro" id="IPR000477">
    <property type="entry name" value="RT_dom"/>
</dbReference>
<feature type="coiled-coil region" evidence="8">
    <location>
        <begin position="1389"/>
        <end position="1416"/>
    </location>
</feature>
<dbReference type="STRING" id="67767.A0A0J7N8Y1"/>
<dbReference type="GO" id="GO:0016787">
    <property type="term" value="F:hydrolase activity"/>
    <property type="evidence" value="ECO:0007669"/>
    <property type="project" value="UniProtKB-KW"/>
</dbReference>
<keyword evidence="7" id="KW-0695">RNA-directed DNA polymerase</keyword>
<keyword evidence="6" id="KW-0378">Hydrolase</keyword>
<dbReference type="InterPro" id="IPR041373">
    <property type="entry name" value="RT_RNaseH"/>
</dbReference>
<dbReference type="PROSITE" id="PS50994">
    <property type="entry name" value="INTEGRASE"/>
    <property type="match status" value="1"/>
</dbReference>
<dbReference type="GO" id="GO:0003676">
    <property type="term" value="F:nucleic acid binding"/>
    <property type="evidence" value="ECO:0007669"/>
    <property type="project" value="InterPro"/>
</dbReference>
<dbReference type="Gene3D" id="3.30.420.10">
    <property type="entry name" value="Ribonuclease H-like superfamily/Ribonuclease H"/>
    <property type="match status" value="1"/>
</dbReference>
<keyword evidence="13" id="KW-1185">Reference proteome</keyword>
<dbReference type="PANTHER" id="PTHR37984">
    <property type="entry name" value="PROTEIN CBG26694"/>
    <property type="match status" value="1"/>
</dbReference>
<dbReference type="InterPro" id="IPR041588">
    <property type="entry name" value="Integrase_H2C2"/>
</dbReference>
<feature type="non-terminal residue" evidence="12">
    <location>
        <position position="2441"/>
    </location>
</feature>
<dbReference type="EC" id="2.7.7.49" evidence="1"/>
<dbReference type="CDD" id="cd09274">
    <property type="entry name" value="RNase_HI_RT_Ty3"/>
    <property type="match status" value="1"/>
</dbReference>
<evidence type="ECO:0000313" key="12">
    <source>
        <dbReference type="EMBL" id="KMQ89100.1"/>
    </source>
</evidence>
<dbReference type="PANTHER" id="PTHR37984:SF5">
    <property type="entry name" value="PROTEIN NYNRIN-LIKE"/>
    <property type="match status" value="1"/>
</dbReference>
<dbReference type="SUPFAM" id="SSF50630">
    <property type="entry name" value="Acid proteases"/>
    <property type="match status" value="1"/>
</dbReference>
<feature type="compositionally biased region" description="Polar residues" evidence="9">
    <location>
        <begin position="1850"/>
        <end position="1861"/>
    </location>
</feature>
<evidence type="ECO:0000256" key="2">
    <source>
        <dbReference type="ARBA" id="ARBA00022679"/>
    </source>
</evidence>
<keyword evidence="4" id="KW-0540">Nuclease</keyword>
<dbReference type="SUPFAM" id="SSF56672">
    <property type="entry name" value="DNA/RNA polymerases"/>
    <property type="match status" value="1"/>
</dbReference>
<dbReference type="Pfam" id="PF00078">
    <property type="entry name" value="RVT_1"/>
    <property type="match status" value="1"/>
</dbReference>
<proteinExistence type="predicted"/>
<gene>
    <name evidence="12" type="ORF">RF55_11305</name>
</gene>
<feature type="compositionally biased region" description="Basic and acidic residues" evidence="9">
    <location>
        <begin position="14"/>
        <end position="31"/>
    </location>
</feature>
<dbReference type="GO" id="GO:0042575">
    <property type="term" value="C:DNA polymerase complex"/>
    <property type="evidence" value="ECO:0007669"/>
    <property type="project" value="UniProtKB-ARBA"/>
</dbReference>
<reference evidence="12 13" key="1">
    <citation type="submission" date="2015-04" db="EMBL/GenBank/DDBJ databases">
        <title>Lasius niger genome sequencing.</title>
        <authorList>
            <person name="Konorov E.A."/>
            <person name="Nikitin M.A."/>
            <person name="Kirill M.V."/>
            <person name="Chang P."/>
        </authorList>
    </citation>
    <scope>NUCLEOTIDE SEQUENCE [LARGE SCALE GENOMIC DNA]</scope>
    <source>
        <tissue evidence="12">Whole</tissue>
    </source>
</reference>
<feature type="compositionally biased region" description="Basic and acidic residues" evidence="9">
    <location>
        <begin position="347"/>
        <end position="357"/>
    </location>
</feature>
<feature type="domain" description="Reverse transcriptase" evidence="10">
    <location>
        <begin position="677"/>
        <end position="856"/>
    </location>
</feature>
<protein>
    <recommendedName>
        <fullName evidence="1">RNA-directed DNA polymerase</fullName>
        <ecNumber evidence="1">2.7.7.49</ecNumber>
    </recommendedName>
</protein>
<organism evidence="12 13">
    <name type="scientific">Lasius niger</name>
    <name type="common">Black garden ant</name>
    <dbReference type="NCBI Taxonomy" id="67767"/>
    <lineage>
        <taxon>Eukaryota</taxon>
        <taxon>Metazoa</taxon>
        <taxon>Ecdysozoa</taxon>
        <taxon>Arthropoda</taxon>
        <taxon>Hexapoda</taxon>
        <taxon>Insecta</taxon>
        <taxon>Pterygota</taxon>
        <taxon>Neoptera</taxon>
        <taxon>Endopterygota</taxon>
        <taxon>Hymenoptera</taxon>
        <taxon>Apocrita</taxon>
        <taxon>Aculeata</taxon>
        <taxon>Formicoidea</taxon>
        <taxon>Formicidae</taxon>
        <taxon>Formicinae</taxon>
        <taxon>Lasius</taxon>
        <taxon>Lasius</taxon>
    </lineage>
</organism>
<dbReference type="FunFam" id="3.30.70.270:FF:000020">
    <property type="entry name" value="Transposon Tf2-6 polyprotein-like Protein"/>
    <property type="match status" value="1"/>
</dbReference>
<dbReference type="OrthoDB" id="7692176at2759"/>
<feature type="region of interest" description="Disordered" evidence="9">
    <location>
        <begin position="1568"/>
        <end position="1608"/>
    </location>
</feature>
<dbReference type="InterPro" id="IPR050951">
    <property type="entry name" value="Retrovirus_Pol_polyprotein"/>
</dbReference>
<feature type="region of interest" description="Disordered" evidence="9">
    <location>
        <begin position="1532"/>
        <end position="1551"/>
    </location>
</feature>
<feature type="compositionally biased region" description="Basic and acidic residues" evidence="9">
    <location>
        <begin position="2432"/>
        <end position="2441"/>
    </location>
</feature>
<dbReference type="InterPro" id="IPR036397">
    <property type="entry name" value="RNaseH_sf"/>
</dbReference>
<dbReference type="InterPro" id="IPR043128">
    <property type="entry name" value="Rev_trsase/Diguanyl_cyclase"/>
</dbReference>
<feature type="compositionally biased region" description="Polar residues" evidence="9">
    <location>
        <begin position="383"/>
        <end position="392"/>
    </location>
</feature>
<dbReference type="Pfam" id="PF00665">
    <property type="entry name" value="rve"/>
    <property type="match status" value="1"/>
</dbReference>
<dbReference type="InterPro" id="IPR001584">
    <property type="entry name" value="Integrase_cat-core"/>
</dbReference>
<dbReference type="Proteomes" id="UP000036403">
    <property type="component" value="Unassembled WGS sequence"/>
</dbReference>